<feature type="compositionally biased region" description="Low complexity" evidence="2">
    <location>
        <begin position="165"/>
        <end position="187"/>
    </location>
</feature>
<keyword evidence="4" id="KW-1185">Reference proteome</keyword>
<dbReference type="OrthoDB" id="515579at2759"/>
<gene>
    <name evidence="3" type="ORF">D9Q98_004769</name>
</gene>
<dbReference type="Proteomes" id="UP001055712">
    <property type="component" value="Unassembled WGS sequence"/>
</dbReference>
<organism evidence="3 4">
    <name type="scientific">Chlorella vulgaris</name>
    <name type="common">Green alga</name>
    <dbReference type="NCBI Taxonomy" id="3077"/>
    <lineage>
        <taxon>Eukaryota</taxon>
        <taxon>Viridiplantae</taxon>
        <taxon>Chlorophyta</taxon>
        <taxon>core chlorophytes</taxon>
        <taxon>Trebouxiophyceae</taxon>
        <taxon>Chlorellales</taxon>
        <taxon>Chlorellaceae</taxon>
        <taxon>Chlorella clade</taxon>
        <taxon>Chlorella</taxon>
    </lineage>
</organism>
<evidence type="ECO:0000313" key="4">
    <source>
        <dbReference type="Proteomes" id="UP001055712"/>
    </source>
</evidence>
<feature type="coiled-coil region" evidence="1">
    <location>
        <begin position="423"/>
        <end position="571"/>
    </location>
</feature>
<accession>A0A9D4TQB4</accession>
<comment type="caution">
    <text evidence="3">The sequence shown here is derived from an EMBL/GenBank/DDBJ whole genome shotgun (WGS) entry which is preliminary data.</text>
</comment>
<evidence type="ECO:0000313" key="3">
    <source>
        <dbReference type="EMBL" id="KAI3431727.1"/>
    </source>
</evidence>
<feature type="region of interest" description="Disordered" evidence="2">
    <location>
        <begin position="1"/>
        <end position="215"/>
    </location>
</feature>
<reference evidence="3" key="2">
    <citation type="submission" date="2020-11" db="EMBL/GenBank/DDBJ databases">
        <authorList>
            <person name="Cecchin M."/>
            <person name="Marcolungo L."/>
            <person name="Rossato M."/>
            <person name="Girolomoni L."/>
            <person name="Cosentino E."/>
            <person name="Cuine S."/>
            <person name="Li-Beisson Y."/>
            <person name="Delledonne M."/>
            <person name="Ballottari M."/>
        </authorList>
    </citation>
    <scope>NUCLEOTIDE SEQUENCE</scope>
    <source>
        <strain evidence="3">211/11P</strain>
        <tissue evidence="3">Whole cell</tissue>
    </source>
</reference>
<evidence type="ECO:0000256" key="1">
    <source>
        <dbReference type="SAM" id="Coils"/>
    </source>
</evidence>
<reference evidence="3" key="1">
    <citation type="journal article" date="2019" name="Plant J.">
        <title>Chlorella vulgaris genome assembly and annotation reveals the molecular basis for metabolic acclimation to high light conditions.</title>
        <authorList>
            <person name="Cecchin M."/>
            <person name="Marcolungo L."/>
            <person name="Rossato M."/>
            <person name="Girolomoni L."/>
            <person name="Cosentino E."/>
            <person name="Cuine S."/>
            <person name="Li-Beisson Y."/>
            <person name="Delledonne M."/>
            <person name="Ballottari M."/>
        </authorList>
    </citation>
    <scope>NUCLEOTIDE SEQUENCE</scope>
    <source>
        <strain evidence="3">211/11P</strain>
    </source>
</reference>
<feature type="region of interest" description="Disordered" evidence="2">
    <location>
        <begin position="680"/>
        <end position="713"/>
    </location>
</feature>
<proteinExistence type="predicted"/>
<feature type="compositionally biased region" description="Low complexity" evidence="2">
    <location>
        <begin position="127"/>
        <end position="138"/>
    </location>
</feature>
<feature type="coiled-coil region" evidence="1">
    <location>
        <begin position="250"/>
        <end position="277"/>
    </location>
</feature>
<protein>
    <submittedName>
        <fullName evidence="3">Uncharacterized protein</fullName>
    </submittedName>
</protein>
<dbReference type="EMBL" id="SIDB01000006">
    <property type="protein sequence ID" value="KAI3431727.1"/>
    <property type="molecule type" value="Genomic_DNA"/>
</dbReference>
<name>A0A9D4TQB4_CHLVU</name>
<evidence type="ECO:0000256" key="2">
    <source>
        <dbReference type="SAM" id="MobiDB-lite"/>
    </source>
</evidence>
<sequence length="713" mass="76400">MATEGATTARVEETAEPKSAGLVERVKGALGFGTGPEEGPRGTPAGAGKGAAAGGEATPLSVNPLYEEQAHTTPRKAGAEPLAAPPTPGATALLTPRDGPPAVSAAAPATPAPASVLKQEGTPRFTGAGSEAAPEPAGLSPVEAAAARLEQLGARRGRIGGGQADAGATSAAGAAPAGPEVGTPPEASQGDRVQVDRMPLGSLAPATAGGGMPQLEARPVHETRPMTSAEVAGMKAREHVIQAREREDVMSAKGRELQELHRQAELLEVESQGLLAQASQEKLRRDQMVGQREQFEMVEWRNYADAEQAEKERRRVVSAARPVAVAAEESEMEAMRLRQQAADTQYHAEVLERKAGALLQESQDMTALRAERQANALKLSAQLFEKEQERGEWEQTVSEMTSGNLPRYIEECQAEIGRHAYRIAVLREEIEWAELEMERLHGEGNTWERVLSTKNSEAALLRLRMQQANEEADEAERRSHQAAAEALEPTALAEQKYEEAYRLQEQAAALEAQAQEAQANVLAMVQEAVGPEQVRQEHLREAADAESRAKQLALEAQLVEAKMERRLAEAEVQGETASEYRQQASKVGEEHRAAKLTAEAQRDMAEIYSESEQRHVQQAGALDRVGAQPPSAEAHELMRSQRERFDTPDVQVAPTVPVDMPFVPVEAQPATDTHLDAMLAEAPTPPPIPAPAASTAARTVQQAEGGQRVPVAA</sequence>
<keyword evidence="1" id="KW-0175">Coiled coil</keyword>
<dbReference type="AlphaFoldDB" id="A0A9D4TQB4"/>
<feature type="compositionally biased region" description="Low complexity" evidence="2">
    <location>
        <begin position="89"/>
        <end position="116"/>
    </location>
</feature>